<accession>A0ABT2PU86</accession>
<evidence type="ECO:0000313" key="2">
    <source>
        <dbReference type="EMBL" id="MCU0104487.1"/>
    </source>
</evidence>
<organism evidence="2 3">
    <name type="scientific">Paracholeplasma vituli</name>
    <dbReference type="NCBI Taxonomy" id="69473"/>
    <lineage>
        <taxon>Bacteria</taxon>
        <taxon>Bacillati</taxon>
        <taxon>Mycoplasmatota</taxon>
        <taxon>Mollicutes</taxon>
        <taxon>Acholeplasmatales</taxon>
        <taxon>Acholeplasmataceae</taxon>
        <taxon>Paracholeplasma</taxon>
    </lineage>
</organism>
<dbReference type="RefSeq" id="WP_262095722.1">
    <property type="nucleotide sequence ID" value="NZ_JAOEGN010000003.1"/>
</dbReference>
<gene>
    <name evidence="2" type="ORF">N7603_02305</name>
</gene>
<feature type="transmembrane region" description="Helical" evidence="1">
    <location>
        <begin position="161"/>
        <end position="188"/>
    </location>
</feature>
<dbReference type="Proteomes" id="UP001209076">
    <property type="component" value="Unassembled WGS sequence"/>
</dbReference>
<evidence type="ECO:0000256" key="1">
    <source>
        <dbReference type="SAM" id="Phobius"/>
    </source>
</evidence>
<dbReference type="EMBL" id="JAOEGN010000003">
    <property type="protein sequence ID" value="MCU0104487.1"/>
    <property type="molecule type" value="Genomic_DNA"/>
</dbReference>
<dbReference type="InterPro" id="IPR009574">
    <property type="entry name" value="DUF1189"/>
</dbReference>
<protein>
    <submittedName>
        <fullName evidence="2">DUF1189 domain-containing protein</fullName>
    </submittedName>
</protein>
<proteinExistence type="predicted"/>
<keyword evidence="3" id="KW-1185">Reference proteome</keyword>
<reference evidence="3" key="1">
    <citation type="submission" date="2023-07" db="EMBL/GenBank/DDBJ databases">
        <title>Novel Mycoplasma species identified in domestic and wild animals.</title>
        <authorList>
            <person name="Volokhov D.V."/>
            <person name="Furtak V.A."/>
            <person name="Zagorodnyaya T.A."/>
        </authorList>
    </citation>
    <scope>NUCLEOTIDE SEQUENCE [LARGE SCALE GENOMIC DNA]</scope>
    <source>
        <strain evidence="3">92-19</strain>
    </source>
</reference>
<dbReference type="Pfam" id="PF06691">
    <property type="entry name" value="DUF1189"/>
    <property type="match status" value="1"/>
</dbReference>
<keyword evidence="1" id="KW-0472">Membrane</keyword>
<feature type="transmembrane region" description="Helical" evidence="1">
    <location>
        <begin position="200"/>
        <end position="219"/>
    </location>
</feature>
<comment type="caution">
    <text evidence="2">The sequence shown here is derived from an EMBL/GenBank/DDBJ whole genome shotgun (WGS) entry which is preliminary data.</text>
</comment>
<keyword evidence="1" id="KW-1133">Transmembrane helix</keyword>
<name>A0ABT2PU86_9MOLU</name>
<feature type="transmembrane region" description="Helical" evidence="1">
    <location>
        <begin position="225"/>
        <end position="247"/>
    </location>
</feature>
<feature type="transmembrane region" description="Helical" evidence="1">
    <location>
        <begin position="23"/>
        <end position="43"/>
    </location>
</feature>
<keyword evidence="1" id="KW-0812">Transmembrane</keyword>
<evidence type="ECO:0000313" key="3">
    <source>
        <dbReference type="Proteomes" id="UP001209076"/>
    </source>
</evidence>
<sequence length="261" mass="29867">MLKRIQISVFQPSKIAFFLKDKMGYVFLYMALLAFIASLPIIIKSYVLSPFTPEVEQELIGLFIQKAPDCAITNGEMTCVTTDGFTYKDMRIHFNEPYDTFETQLVFEKTGLGFYANRTQIESLTYLELGMENFDFDLTETKDIETFKTALVKLDANYRSFYATGFSLGIFISNFVLYLAIAGIMALSYGVRLQKLNYRYRFIMAAYASTVYFIIALIAELYGLGILMLVGMILPFVMMAMAFNGLIRMSKVVIRKKDDEE</sequence>